<dbReference type="STRING" id="2309.CF15_02630"/>
<dbReference type="OrthoDB" id="30538at2157"/>
<dbReference type="NCBIfam" id="NF003239">
    <property type="entry name" value="PRK04199.1-4"/>
    <property type="match status" value="1"/>
</dbReference>
<dbReference type="PANTHER" id="PTHR11726">
    <property type="entry name" value="60S RIBOSOMAL PROTEIN L10"/>
    <property type="match status" value="1"/>
</dbReference>
<dbReference type="InterPro" id="IPR016180">
    <property type="entry name" value="Ribosomal_uL16_dom"/>
</dbReference>
<dbReference type="SUPFAM" id="SSF54686">
    <property type="entry name" value="Ribosomal protein L16p/L10e"/>
    <property type="match status" value="1"/>
</dbReference>
<dbReference type="GO" id="GO:0005840">
    <property type="term" value="C:ribosome"/>
    <property type="evidence" value="ECO:0007669"/>
    <property type="project" value="UniProtKB-KW"/>
</dbReference>
<dbReference type="InterPro" id="IPR047873">
    <property type="entry name" value="Ribosomal_uL16"/>
</dbReference>
<dbReference type="GO" id="GO:0006412">
    <property type="term" value="P:translation"/>
    <property type="evidence" value="ECO:0007669"/>
    <property type="project" value="UniProtKB-UniRule"/>
</dbReference>
<evidence type="ECO:0000256" key="4">
    <source>
        <dbReference type="HAMAP-Rule" id="MF_00448"/>
    </source>
</evidence>
<dbReference type="InterPro" id="IPR022981">
    <property type="entry name" value="Ribosomal_uL16_arc"/>
</dbReference>
<dbReference type="RefSeq" id="WP_058370407.1">
    <property type="nucleotide sequence ID" value="NZ_LNTB01000001.1"/>
</dbReference>
<dbReference type="AlphaFoldDB" id="A0A0V8RUR9"/>
<dbReference type="Gene3D" id="3.90.1170.10">
    <property type="entry name" value="Ribosomal protein L10e/L16"/>
    <property type="match status" value="1"/>
</dbReference>
<dbReference type="Pfam" id="PF00252">
    <property type="entry name" value="Ribosomal_L16"/>
    <property type="match status" value="1"/>
</dbReference>
<dbReference type="PIRSF" id="PIRSF005590">
    <property type="entry name" value="Ribosomal_L10"/>
    <property type="match status" value="1"/>
</dbReference>
<reference evidence="5 6" key="1">
    <citation type="submission" date="2015-11" db="EMBL/GenBank/DDBJ databases">
        <title>Genome sequence of Pyrodictium occultum PL-19, a marine hyperthermophilic archaeon isolated from Volcano, Italy.</title>
        <authorList>
            <person name="Utturkar S."/>
            <person name="Huber H."/>
            <person name="Leptihn S."/>
            <person name="Brown S."/>
            <person name="Stetter K.O."/>
            <person name="Podar M."/>
        </authorList>
    </citation>
    <scope>NUCLEOTIDE SEQUENCE [LARGE SCALE GENOMIC DNA]</scope>
    <source>
        <strain evidence="5 6">PL-19</strain>
    </source>
</reference>
<accession>A0A0V8RUR9</accession>
<evidence type="ECO:0000256" key="1">
    <source>
        <dbReference type="ARBA" id="ARBA00008931"/>
    </source>
</evidence>
<dbReference type="InterPro" id="IPR036920">
    <property type="entry name" value="Ribosomal_uL16_sf"/>
</dbReference>
<dbReference type="HAMAP" id="MF_00448">
    <property type="entry name" value="Ribosomal_uL16_arch"/>
    <property type="match status" value="1"/>
</dbReference>
<keyword evidence="2 4" id="KW-0689">Ribosomal protein</keyword>
<dbReference type="EMBL" id="LNTB01000001">
    <property type="protein sequence ID" value="KSW11730.1"/>
    <property type="molecule type" value="Genomic_DNA"/>
</dbReference>
<evidence type="ECO:0000256" key="3">
    <source>
        <dbReference type="ARBA" id="ARBA00023274"/>
    </source>
</evidence>
<dbReference type="CDD" id="cd01433">
    <property type="entry name" value="Ribosomal_L16_L10e"/>
    <property type="match status" value="1"/>
</dbReference>
<dbReference type="NCBIfam" id="NF003236">
    <property type="entry name" value="PRK04199.1-1"/>
    <property type="match status" value="1"/>
</dbReference>
<name>A0A0V8RUR9_PYROC</name>
<comment type="caution">
    <text evidence="5">The sequence shown here is derived from an EMBL/GenBank/DDBJ whole genome shotgun (WGS) entry which is preliminary data.</text>
</comment>
<keyword evidence="3 4" id="KW-0687">Ribonucleoprotein</keyword>
<dbReference type="InterPro" id="IPR001197">
    <property type="entry name" value="Ribosomal_uL16_euk_arch"/>
</dbReference>
<evidence type="ECO:0000313" key="6">
    <source>
        <dbReference type="Proteomes" id="UP000053352"/>
    </source>
</evidence>
<gene>
    <name evidence="4" type="primary">rpl10e</name>
    <name evidence="5" type="ORF">CF15_02630</name>
</gene>
<proteinExistence type="inferred from homology"/>
<comment type="similarity">
    <text evidence="1 4">Belongs to the universal ribosomal protein uL16 family.</text>
</comment>
<dbReference type="Proteomes" id="UP000053352">
    <property type="component" value="Unassembled WGS sequence"/>
</dbReference>
<protein>
    <recommendedName>
        <fullName evidence="4">Large ribosomal subunit protein uL16</fullName>
    </recommendedName>
</protein>
<evidence type="ECO:0000256" key="2">
    <source>
        <dbReference type="ARBA" id="ARBA00022980"/>
    </source>
</evidence>
<dbReference type="GO" id="GO:1990904">
    <property type="term" value="C:ribonucleoprotein complex"/>
    <property type="evidence" value="ECO:0007669"/>
    <property type="project" value="UniProtKB-KW"/>
</dbReference>
<dbReference type="GO" id="GO:0003735">
    <property type="term" value="F:structural constituent of ribosome"/>
    <property type="evidence" value="ECO:0007669"/>
    <property type="project" value="InterPro"/>
</dbReference>
<evidence type="ECO:0000313" key="5">
    <source>
        <dbReference type="EMBL" id="KSW11730.1"/>
    </source>
</evidence>
<dbReference type="PROSITE" id="PS01257">
    <property type="entry name" value="RIBOSOMAL_L10E"/>
    <property type="match status" value="1"/>
</dbReference>
<dbReference type="InterPro" id="IPR018255">
    <property type="entry name" value="Ribosomal_uL16_CS_euk_arc"/>
</dbReference>
<keyword evidence="6" id="KW-1185">Reference proteome</keyword>
<sequence length="180" mass="20519">MPQKPARCYTKRRSKAFSGPAYTRKEYIHGVPPPKIQKFTMGNPHGDYDYIVEVYVEERGQIRHNALEAARVMVHKYLSTTIGDQNYLFRVRVYPHHVLRENKMMAFAGADRLQEGMRQAFGKPVGTAARVYPGQAVLEVRVSKKHLDHAKEALRRGASKLPLPTRIRIIPLKEEVAPAS</sequence>
<organism evidence="5 6">
    <name type="scientific">Pyrodictium occultum</name>
    <dbReference type="NCBI Taxonomy" id="2309"/>
    <lineage>
        <taxon>Archaea</taxon>
        <taxon>Thermoproteota</taxon>
        <taxon>Thermoprotei</taxon>
        <taxon>Desulfurococcales</taxon>
        <taxon>Pyrodictiaceae</taxon>
        <taxon>Pyrodictium</taxon>
    </lineage>
</organism>